<name>A0A9W6B4T0_9FLAO</name>
<organism evidence="7 8">
    <name type="scientific">Neptunitalea chrysea</name>
    <dbReference type="NCBI Taxonomy" id="1647581"/>
    <lineage>
        <taxon>Bacteria</taxon>
        <taxon>Pseudomonadati</taxon>
        <taxon>Bacteroidota</taxon>
        <taxon>Flavobacteriia</taxon>
        <taxon>Flavobacteriales</taxon>
        <taxon>Flavobacteriaceae</taxon>
        <taxon>Neptunitalea</taxon>
    </lineage>
</organism>
<comment type="subcellular location">
    <subcellularLocation>
        <location evidence="1">Membrane</location>
        <topology evidence="1">Multi-pass membrane protein</topology>
    </subcellularLocation>
</comment>
<evidence type="ECO:0000259" key="6">
    <source>
        <dbReference type="Pfam" id="PF06271"/>
    </source>
</evidence>
<dbReference type="Proteomes" id="UP001143545">
    <property type="component" value="Unassembled WGS sequence"/>
</dbReference>
<dbReference type="PANTHER" id="PTHR38480:SF1">
    <property type="entry name" value="SLR0254 PROTEIN"/>
    <property type="match status" value="1"/>
</dbReference>
<reference evidence="7" key="1">
    <citation type="submission" date="2022-07" db="EMBL/GenBank/DDBJ databases">
        <title>Taxonomy of Novel Oxalotrophic and Methylotrophic Bacteria.</title>
        <authorList>
            <person name="Sahin N."/>
            <person name="Tani A."/>
        </authorList>
    </citation>
    <scope>NUCLEOTIDE SEQUENCE</scope>
    <source>
        <strain evidence="7">AM327</strain>
    </source>
</reference>
<keyword evidence="4 5" id="KW-0472">Membrane</keyword>
<evidence type="ECO:0000256" key="2">
    <source>
        <dbReference type="ARBA" id="ARBA00022692"/>
    </source>
</evidence>
<evidence type="ECO:0000313" key="8">
    <source>
        <dbReference type="Proteomes" id="UP001143545"/>
    </source>
</evidence>
<dbReference type="RefSeq" id="WP_281752371.1">
    <property type="nucleotide sequence ID" value="NZ_BRVP01000004.1"/>
</dbReference>
<protein>
    <recommendedName>
        <fullName evidence="6">RDD domain-containing protein</fullName>
    </recommendedName>
</protein>
<keyword evidence="3 5" id="KW-1133">Transmembrane helix</keyword>
<feature type="domain" description="RDD" evidence="6">
    <location>
        <begin position="20"/>
        <end position="146"/>
    </location>
</feature>
<keyword evidence="8" id="KW-1185">Reference proteome</keyword>
<dbReference type="EMBL" id="BRVP01000004">
    <property type="protein sequence ID" value="GLB51630.1"/>
    <property type="molecule type" value="Genomic_DNA"/>
</dbReference>
<dbReference type="InterPro" id="IPR010432">
    <property type="entry name" value="RDD"/>
</dbReference>
<dbReference type="Pfam" id="PF06271">
    <property type="entry name" value="RDD"/>
    <property type="match status" value="1"/>
</dbReference>
<dbReference type="AlphaFoldDB" id="A0A9W6B4T0"/>
<accession>A0A9W6B4T0</accession>
<evidence type="ECO:0000256" key="1">
    <source>
        <dbReference type="ARBA" id="ARBA00004141"/>
    </source>
</evidence>
<evidence type="ECO:0000256" key="3">
    <source>
        <dbReference type="ARBA" id="ARBA00022989"/>
    </source>
</evidence>
<comment type="caution">
    <text evidence="7">The sequence shown here is derived from an EMBL/GenBank/DDBJ whole genome shotgun (WGS) entry which is preliminary data.</text>
</comment>
<dbReference type="GO" id="GO:0016020">
    <property type="term" value="C:membrane"/>
    <property type="evidence" value="ECO:0007669"/>
    <property type="project" value="UniProtKB-SubCell"/>
</dbReference>
<gene>
    <name evidence="7" type="ORF">NBRC110019_06690</name>
</gene>
<keyword evidence="2 5" id="KW-0812">Transmembrane</keyword>
<evidence type="ECO:0000256" key="4">
    <source>
        <dbReference type="ARBA" id="ARBA00023136"/>
    </source>
</evidence>
<evidence type="ECO:0000256" key="5">
    <source>
        <dbReference type="SAM" id="Phobius"/>
    </source>
</evidence>
<dbReference type="PANTHER" id="PTHR38480">
    <property type="entry name" value="SLR0254 PROTEIN"/>
    <property type="match status" value="1"/>
</dbReference>
<feature type="transmembrane region" description="Helical" evidence="5">
    <location>
        <begin position="61"/>
        <end position="81"/>
    </location>
</feature>
<proteinExistence type="predicted"/>
<feature type="transmembrane region" description="Helical" evidence="5">
    <location>
        <begin position="21"/>
        <end position="41"/>
    </location>
</feature>
<evidence type="ECO:0000313" key="7">
    <source>
        <dbReference type="EMBL" id="GLB51630.1"/>
    </source>
</evidence>
<sequence>MSKLAISTAQNVNIDFKIVGLGERSIAFFIDFVILFTYMLIVDELMDVSELFDSDWLTYKGFMGLFLLPAMFYSLYCNILFEGKTIGKMIMKLRVVRIDGTPCHWNHLLVRWVMRLLDIWMFTFSVGVLSILFSEKKQRVGDAAAGTVVISTKNKDKITSTILEDLDLDYEPVYPNVIQLTDRDAGIIKEVFQLSVKNADYKTLNMLRERVADVTQINSDLYDKQFIETVLKDYNYYTQQM</sequence>